<dbReference type="Proteomes" id="UP001239169">
    <property type="component" value="Plasmid unnamed7"/>
</dbReference>
<organism evidence="6 7">
    <name type="scientific">Paraclostridium bifermentans</name>
    <name type="common">Clostridium bifermentans</name>
    <dbReference type="NCBI Taxonomy" id="1490"/>
    <lineage>
        <taxon>Bacteria</taxon>
        <taxon>Bacillati</taxon>
        <taxon>Bacillota</taxon>
        <taxon>Clostridia</taxon>
        <taxon>Peptostreptococcales</taxon>
        <taxon>Peptostreptococcaceae</taxon>
        <taxon>Paraclostridium</taxon>
    </lineage>
</organism>
<keyword evidence="7" id="KW-1185">Reference proteome</keyword>
<keyword evidence="3" id="KW-0547">Nucleotide-binding</keyword>
<dbReference type="GO" id="GO:0005524">
    <property type="term" value="F:ATP binding"/>
    <property type="evidence" value="ECO:0007669"/>
    <property type="project" value="UniProtKB-KW"/>
</dbReference>
<reference evidence="6 7" key="1">
    <citation type="submission" date="2023-04" db="EMBL/GenBank/DDBJ databases">
        <title>Bacteria Genome Submission.</title>
        <authorList>
            <person name="Isaac P."/>
        </authorList>
    </citation>
    <scope>NUCLEOTIDE SEQUENCE [LARGE SCALE GENOMIC DNA]</scope>
    <source>
        <strain evidence="6 7">SampleS7P1</strain>
        <plasmid evidence="6 7">unnamed7</plasmid>
    </source>
</reference>
<protein>
    <submittedName>
        <fullName evidence="6">ABC transporter ATP-binding protein</fullName>
    </submittedName>
</protein>
<evidence type="ECO:0000256" key="1">
    <source>
        <dbReference type="ARBA" id="ARBA00005417"/>
    </source>
</evidence>
<dbReference type="InterPro" id="IPR027417">
    <property type="entry name" value="P-loop_NTPase"/>
</dbReference>
<dbReference type="Pfam" id="PF00005">
    <property type="entry name" value="ABC_tran"/>
    <property type="match status" value="1"/>
</dbReference>
<evidence type="ECO:0000256" key="2">
    <source>
        <dbReference type="ARBA" id="ARBA00022448"/>
    </source>
</evidence>
<dbReference type="PROSITE" id="PS50893">
    <property type="entry name" value="ABC_TRANSPORTER_2"/>
    <property type="match status" value="1"/>
</dbReference>
<evidence type="ECO:0000256" key="4">
    <source>
        <dbReference type="ARBA" id="ARBA00022840"/>
    </source>
</evidence>
<dbReference type="SUPFAM" id="SSF52540">
    <property type="entry name" value="P-loop containing nucleoside triphosphate hydrolases"/>
    <property type="match status" value="1"/>
</dbReference>
<evidence type="ECO:0000259" key="5">
    <source>
        <dbReference type="PROSITE" id="PS50893"/>
    </source>
</evidence>
<evidence type="ECO:0000313" key="6">
    <source>
        <dbReference type="EMBL" id="WGX77858.1"/>
    </source>
</evidence>
<dbReference type="CDD" id="cd03268">
    <property type="entry name" value="ABC_BcrA_bacitracin_resist"/>
    <property type="match status" value="1"/>
</dbReference>
<keyword evidence="2" id="KW-0813">Transport</keyword>
<gene>
    <name evidence="6" type="ORF">QJS64_21970</name>
</gene>
<proteinExistence type="inferred from homology"/>
<geneLocation type="plasmid" evidence="6 7">
    <name>unnamed7</name>
</geneLocation>
<accession>A0ABY8R9U6</accession>
<dbReference type="PROSITE" id="PS00211">
    <property type="entry name" value="ABC_TRANSPORTER_1"/>
    <property type="match status" value="1"/>
</dbReference>
<dbReference type="PANTHER" id="PTHR43335">
    <property type="entry name" value="ABC TRANSPORTER, ATP-BINDING PROTEIN"/>
    <property type="match status" value="1"/>
</dbReference>
<dbReference type="InterPro" id="IPR003439">
    <property type="entry name" value="ABC_transporter-like_ATP-bd"/>
</dbReference>
<evidence type="ECO:0000256" key="3">
    <source>
        <dbReference type="ARBA" id="ARBA00022741"/>
    </source>
</evidence>
<sequence>MSYVLKTNNLTKRYKKQIALNNVNINIKKGDIYGLIGKNGAGKTTLMKIICGLINSSHGDIKLFESPDLDKNRKRIGCVIEQPALYPSMTARQNLIYYNKLLGISECSNVDELLNLVGLQNTGKKKTKNFSLGMKQRLSIAISLIGNPDFLILDEPINGLDPSGIIEIRELLLKLNSERNITILISSHILGELTKVTTKYGIIKDGYLIDEFESKDLETRCKRYVSLKVNDTYTASYIIKNDIKSTDFKVLNEEIIHIYDYLDRPDQINKKLVENGVLVSHIGLEGDDIEAYFIKKMGGASNDKYCF</sequence>
<keyword evidence="4 6" id="KW-0067">ATP-binding</keyword>
<keyword evidence="6" id="KW-0614">Plasmid</keyword>
<dbReference type="Gene3D" id="3.40.50.300">
    <property type="entry name" value="P-loop containing nucleotide triphosphate hydrolases"/>
    <property type="match status" value="1"/>
</dbReference>
<dbReference type="EMBL" id="CP124692">
    <property type="protein sequence ID" value="WGX77858.1"/>
    <property type="molecule type" value="Genomic_DNA"/>
</dbReference>
<feature type="domain" description="ABC transporter" evidence="5">
    <location>
        <begin position="5"/>
        <end position="230"/>
    </location>
</feature>
<comment type="similarity">
    <text evidence="1">Belongs to the ABC transporter superfamily.</text>
</comment>
<dbReference type="InterPro" id="IPR003593">
    <property type="entry name" value="AAA+_ATPase"/>
</dbReference>
<name>A0ABY8R9U6_PARBF</name>
<dbReference type="InterPro" id="IPR017871">
    <property type="entry name" value="ABC_transporter-like_CS"/>
</dbReference>
<dbReference type="PANTHER" id="PTHR43335:SF8">
    <property type="entry name" value="ABC TRANSPORTER, ATP-BINDING PROTEIN"/>
    <property type="match status" value="1"/>
</dbReference>
<evidence type="ECO:0000313" key="7">
    <source>
        <dbReference type="Proteomes" id="UP001239169"/>
    </source>
</evidence>
<dbReference type="SMART" id="SM00382">
    <property type="entry name" value="AAA"/>
    <property type="match status" value="1"/>
</dbReference>